<evidence type="ECO:0000313" key="3">
    <source>
        <dbReference type="Proteomes" id="UP000549394"/>
    </source>
</evidence>
<keyword evidence="3" id="KW-1185">Reference proteome</keyword>
<accession>A0A7I8W0K2</accession>
<feature type="transmembrane region" description="Helical" evidence="1">
    <location>
        <begin position="120"/>
        <end position="143"/>
    </location>
</feature>
<feature type="transmembrane region" description="Helical" evidence="1">
    <location>
        <begin position="191"/>
        <end position="216"/>
    </location>
</feature>
<protein>
    <submittedName>
        <fullName evidence="2">DgyrCDS9731</fullName>
    </submittedName>
</protein>
<gene>
    <name evidence="2" type="ORF">DGYR_LOCUS9184</name>
</gene>
<keyword evidence="1" id="KW-1133">Transmembrane helix</keyword>
<dbReference type="EMBL" id="CAJFCJ010000014">
    <property type="protein sequence ID" value="CAD5121198.1"/>
    <property type="molecule type" value="Genomic_DNA"/>
</dbReference>
<organism evidence="2 3">
    <name type="scientific">Dimorphilus gyrociliatus</name>
    <dbReference type="NCBI Taxonomy" id="2664684"/>
    <lineage>
        <taxon>Eukaryota</taxon>
        <taxon>Metazoa</taxon>
        <taxon>Spiralia</taxon>
        <taxon>Lophotrochozoa</taxon>
        <taxon>Annelida</taxon>
        <taxon>Polychaeta</taxon>
        <taxon>Polychaeta incertae sedis</taxon>
        <taxon>Dinophilidae</taxon>
        <taxon>Dimorphilus</taxon>
    </lineage>
</organism>
<reference evidence="2 3" key="1">
    <citation type="submission" date="2020-08" db="EMBL/GenBank/DDBJ databases">
        <authorList>
            <person name="Hejnol A."/>
        </authorList>
    </citation>
    <scope>NUCLEOTIDE SEQUENCE [LARGE SCALE GENOMIC DNA]</scope>
</reference>
<feature type="transmembrane region" description="Helical" evidence="1">
    <location>
        <begin position="237"/>
        <end position="257"/>
    </location>
</feature>
<keyword evidence="1" id="KW-0812">Transmembrane</keyword>
<sequence length="421" mass="47534">MDIVLLSATFSFALFILFIAYAFSALKFSKEESATKSLNLVYEADWRRLGLKNRSNPSQTTLPKATFNVLYQPEPPVIKQPDALLIWLRPLIEVVLASQIGSGILPAVGKFGGNRLGRIVPIFFTLFVAVLPHLCTCAILPYIDLYLHVIWTHREKKHHKEVWYRHAPFSGPLFQEGLWAFMGSDIGITPAIRILFFVMLFFIQFHIVALYMLVLLDSLEEYLLPLWKRALTQSKCIFRMTLSFSLCALMYLLTLPLNFSGLLAFHALGDLLSNASSILKFSIIRAVANRKFGIYHFDKRAVVLGWLISATPILVGLLAGLFHTIVTSDGSFTVRLNYLFSGRKSQRMEARSNHDLLATGTIETVQPTDELLVENKPEPTVRSWYESYEEAVSKSATLPLVRTAVPPHPSATLPRIKENYV</sequence>
<evidence type="ECO:0000313" key="2">
    <source>
        <dbReference type="EMBL" id="CAD5121198.1"/>
    </source>
</evidence>
<feature type="transmembrane region" description="Helical" evidence="1">
    <location>
        <begin position="303"/>
        <end position="326"/>
    </location>
</feature>
<comment type="caution">
    <text evidence="2">The sequence shown here is derived from an EMBL/GenBank/DDBJ whole genome shotgun (WGS) entry which is preliminary data.</text>
</comment>
<dbReference type="AlphaFoldDB" id="A0A7I8W0K2"/>
<feature type="transmembrane region" description="Helical" evidence="1">
    <location>
        <begin position="263"/>
        <end position="283"/>
    </location>
</feature>
<keyword evidence="1" id="KW-0472">Membrane</keyword>
<dbReference type="Proteomes" id="UP000549394">
    <property type="component" value="Unassembled WGS sequence"/>
</dbReference>
<name>A0A7I8W0K2_9ANNE</name>
<evidence type="ECO:0000256" key="1">
    <source>
        <dbReference type="SAM" id="Phobius"/>
    </source>
</evidence>
<proteinExistence type="predicted"/>